<dbReference type="Gene3D" id="2.40.50.140">
    <property type="entry name" value="Nucleic acid-binding proteins"/>
    <property type="match status" value="1"/>
</dbReference>
<accession>A0A6A6JNL2</accession>
<proteinExistence type="inferred from homology"/>
<keyword evidence="4" id="KW-0963">Cytoplasm</keyword>
<keyword evidence="8" id="KW-0648">Protein biosynthesis</keyword>
<keyword evidence="9 14" id="KW-0030">Aminoacyl-tRNA synthetase</keyword>
<dbReference type="GO" id="GO:0003723">
    <property type="term" value="F:RNA binding"/>
    <property type="evidence" value="ECO:0007669"/>
    <property type="project" value="TreeGrafter"/>
</dbReference>
<dbReference type="InterPro" id="IPR024320">
    <property type="entry name" value="LPG_synthase_C"/>
</dbReference>
<dbReference type="NCBIfam" id="TIGR00458">
    <property type="entry name" value="aspS_nondisc"/>
    <property type="match status" value="1"/>
</dbReference>
<dbReference type="Proteomes" id="UP000800097">
    <property type="component" value="Unassembled WGS sequence"/>
</dbReference>
<name>A0A6A6JNL2_WESOR</name>
<feature type="compositionally biased region" description="Polar residues" evidence="12">
    <location>
        <begin position="67"/>
        <end position="87"/>
    </location>
</feature>
<dbReference type="PANTHER" id="PTHR43450">
    <property type="entry name" value="ASPARTYL-TRNA SYNTHETASE"/>
    <property type="match status" value="1"/>
</dbReference>
<evidence type="ECO:0000313" key="15">
    <source>
        <dbReference type="Proteomes" id="UP000800097"/>
    </source>
</evidence>
<dbReference type="PROSITE" id="PS50862">
    <property type="entry name" value="AA_TRNA_LIGASE_II"/>
    <property type="match status" value="1"/>
</dbReference>
<evidence type="ECO:0000256" key="2">
    <source>
        <dbReference type="ARBA" id="ARBA00005312"/>
    </source>
</evidence>
<comment type="similarity">
    <text evidence="2">Belongs to the class-II aminoacyl-tRNA synthetase family. Type 2 subfamily.</text>
</comment>
<gene>
    <name evidence="14" type="ORF">EI97DRAFT_374889</name>
</gene>
<dbReference type="InterPro" id="IPR004364">
    <property type="entry name" value="Aa-tRNA-synt_II"/>
</dbReference>
<evidence type="ECO:0000256" key="5">
    <source>
        <dbReference type="ARBA" id="ARBA00022598"/>
    </source>
</evidence>
<dbReference type="NCBIfam" id="NF003483">
    <property type="entry name" value="PRK05159.1"/>
    <property type="match status" value="1"/>
</dbReference>
<dbReference type="EC" id="6.1.1.12" evidence="3"/>
<keyword evidence="5" id="KW-0436">Ligase</keyword>
<dbReference type="InterPro" id="IPR002312">
    <property type="entry name" value="Asp/Asn-tRNA-synth_IIb"/>
</dbReference>
<dbReference type="PANTHER" id="PTHR43450:SF2">
    <property type="entry name" value="ASPARTATE--TRNA LIGASE"/>
    <property type="match status" value="1"/>
</dbReference>
<dbReference type="GO" id="GO:0006422">
    <property type="term" value="P:aspartyl-tRNA aminoacylation"/>
    <property type="evidence" value="ECO:0007669"/>
    <property type="project" value="InterPro"/>
</dbReference>
<dbReference type="PRINTS" id="PR01042">
    <property type="entry name" value="TRNASYNTHASP"/>
</dbReference>
<evidence type="ECO:0000256" key="10">
    <source>
        <dbReference type="ARBA" id="ARBA00033155"/>
    </source>
</evidence>
<sequence>MSLKKALNKLKPGSHSNPTSDTESSPTSPKTSIFRSRPSGEFKPSNASDLLADSRSSVDQPPKPDSPRSSGIFSRFTDSPNSSSTFPLRSAATDHHRRSASQSRSTASPVRALREKLHLGADSSSEEDVPLNREGEPMSKNQLRKAEKQAKIEERHREIEEKEAEIERRRKEMAEQADRELTPEQKAKYGLIHPNSYAGDIKHDHRIDIKNLSAKDVGKEVVFRARLHHLRKMSSKFVFFVFRQQTATIQGVLVEHGDITKYMLYWAEHLEPESVLLVRGVLQEPQSRQGEVTGATIHDVEVSVHALHVEAVVTEHLPFNVYEAEVSQADVDEELAREGHKEGHTRVKISDRTRLHNRVLDLRTTTSQAIFRIQSGICRLFRQALDAEGFIEIHTPKLQGGASESGASVFKVQYFNRGAFLAQSPQLPKQMCISADFGKVYEIGPVFRAENSNTYRHLTEYTGLDLEMQIEEHYHEVLRTLDRTFKTIFKGIYNNYRTEVELVKRQFPHEDLVWLEETPIIPFAEAVKMLNDSGWRDEDGNPLDPNEDLGTRDEIQLGRVIKQKLGTDYYVLDKFPRNARPFYAMPDPYNPDVTNAFDIFLRGQEILSGGQRIHDANMLLENLARLKMDPQTMEEYIQAFQWGAPPHGGGGIGLERILMLFLNLGNIRHASMFPRDPKSLPAKPVIKQLRHPEASTMHPPWEGKDRVMAGLEFQPIEKLIANYGDATNTSWLEPRTEIWRDEFTGAAVGFVPVDGYAITVGDPLCHSSQYVKTISGYLRYIKKERGLKPLWLLVGSEVEEVLASKFNWRTFSVVAEQRVDPGNNPALQDSEIQRKIRKAEREGVKITDYPIGSPPPEEMRQKVDGRVQEWLASRKGRQVHLTNIRPWQDIEHRQYHIAQTADGTVVAFVAMAQLSPDHGWQVKYSLDFPNAPGGAIEHTVIHALKAVAGAGATTVTFGGGASSKFTPGHNVGGAKVKVLSKAYHAIATELKLTNKTEFREKLGAQDDPSYICYPPHGLGPMAVKAILNFFEASEESRNE</sequence>
<keyword evidence="7" id="KW-0067">ATP-binding</keyword>
<dbReference type="InterPro" id="IPR012340">
    <property type="entry name" value="NA-bd_OB-fold"/>
</dbReference>
<evidence type="ECO:0000313" key="14">
    <source>
        <dbReference type="EMBL" id="KAF2277508.1"/>
    </source>
</evidence>
<keyword evidence="6" id="KW-0547">Nucleotide-binding</keyword>
<feature type="region of interest" description="Disordered" evidence="12">
    <location>
        <begin position="1"/>
        <end position="155"/>
    </location>
</feature>
<evidence type="ECO:0000256" key="8">
    <source>
        <dbReference type="ARBA" id="ARBA00022917"/>
    </source>
</evidence>
<keyword evidence="15" id="KW-1185">Reference proteome</keyword>
<dbReference type="GO" id="GO:0017101">
    <property type="term" value="C:aminoacyl-tRNA synthetase multienzyme complex"/>
    <property type="evidence" value="ECO:0007669"/>
    <property type="project" value="TreeGrafter"/>
</dbReference>
<dbReference type="AlphaFoldDB" id="A0A6A6JNL2"/>
<dbReference type="CDD" id="cd04320">
    <property type="entry name" value="AspRS_cyto_N"/>
    <property type="match status" value="1"/>
</dbReference>
<comment type="subcellular location">
    <subcellularLocation>
        <location evidence="1">Cytoplasm</location>
    </subcellularLocation>
</comment>
<evidence type="ECO:0000256" key="11">
    <source>
        <dbReference type="ARBA" id="ARBA00047904"/>
    </source>
</evidence>
<dbReference type="GO" id="GO:0004815">
    <property type="term" value="F:aspartate-tRNA ligase activity"/>
    <property type="evidence" value="ECO:0007669"/>
    <property type="project" value="UniProtKB-EC"/>
</dbReference>
<evidence type="ECO:0000256" key="12">
    <source>
        <dbReference type="SAM" id="MobiDB-lite"/>
    </source>
</evidence>
<dbReference type="GO" id="GO:0005829">
    <property type="term" value="C:cytosol"/>
    <property type="evidence" value="ECO:0007669"/>
    <property type="project" value="TreeGrafter"/>
</dbReference>
<dbReference type="SUPFAM" id="SSF50249">
    <property type="entry name" value="Nucleic acid-binding proteins"/>
    <property type="match status" value="1"/>
</dbReference>
<dbReference type="Pfam" id="PF09924">
    <property type="entry name" value="LPG_synthase_C"/>
    <property type="match status" value="1"/>
</dbReference>
<dbReference type="FunFam" id="3.30.930.10:FF:000013">
    <property type="entry name" value="Aspartate--tRNA ligase, cytoplasmic"/>
    <property type="match status" value="1"/>
</dbReference>
<dbReference type="GeneID" id="54548650"/>
<evidence type="ECO:0000259" key="13">
    <source>
        <dbReference type="PROSITE" id="PS50862"/>
    </source>
</evidence>
<evidence type="ECO:0000256" key="7">
    <source>
        <dbReference type="ARBA" id="ARBA00022840"/>
    </source>
</evidence>
<dbReference type="Pfam" id="PF00152">
    <property type="entry name" value="tRNA-synt_2"/>
    <property type="match status" value="1"/>
</dbReference>
<evidence type="ECO:0000256" key="1">
    <source>
        <dbReference type="ARBA" id="ARBA00004496"/>
    </source>
</evidence>
<comment type="catalytic activity">
    <reaction evidence="11">
        <text>tRNA(Asp) + L-aspartate + ATP = L-aspartyl-tRNA(Asp) + AMP + diphosphate</text>
        <dbReference type="Rhea" id="RHEA:19649"/>
        <dbReference type="Rhea" id="RHEA-COMP:9660"/>
        <dbReference type="Rhea" id="RHEA-COMP:9678"/>
        <dbReference type="ChEBI" id="CHEBI:29991"/>
        <dbReference type="ChEBI" id="CHEBI:30616"/>
        <dbReference type="ChEBI" id="CHEBI:33019"/>
        <dbReference type="ChEBI" id="CHEBI:78442"/>
        <dbReference type="ChEBI" id="CHEBI:78516"/>
        <dbReference type="ChEBI" id="CHEBI:456215"/>
        <dbReference type="EC" id="6.1.1.12"/>
    </reaction>
</comment>
<organism evidence="14 15">
    <name type="scientific">Westerdykella ornata</name>
    <dbReference type="NCBI Taxonomy" id="318751"/>
    <lineage>
        <taxon>Eukaryota</taxon>
        <taxon>Fungi</taxon>
        <taxon>Dikarya</taxon>
        <taxon>Ascomycota</taxon>
        <taxon>Pezizomycotina</taxon>
        <taxon>Dothideomycetes</taxon>
        <taxon>Pleosporomycetidae</taxon>
        <taxon>Pleosporales</taxon>
        <taxon>Sporormiaceae</taxon>
        <taxon>Westerdykella</taxon>
    </lineage>
</organism>
<dbReference type="InterPro" id="IPR006195">
    <property type="entry name" value="aa-tRNA-synth_II"/>
</dbReference>
<dbReference type="InterPro" id="IPR045864">
    <property type="entry name" value="aa-tRNA-synth_II/BPL/LPL"/>
</dbReference>
<dbReference type="GO" id="GO:0005524">
    <property type="term" value="F:ATP binding"/>
    <property type="evidence" value="ECO:0007669"/>
    <property type="project" value="UniProtKB-KW"/>
</dbReference>
<dbReference type="HAMAP" id="MF_02075">
    <property type="entry name" value="Asp_tRNA_synth_type2"/>
    <property type="match status" value="1"/>
</dbReference>
<dbReference type="Gene3D" id="3.30.930.10">
    <property type="entry name" value="Bira Bifunctional Protein, Domain 2"/>
    <property type="match status" value="1"/>
</dbReference>
<dbReference type="CDD" id="cd00776">
    <property type="entry name" value="AsxRS_core"/>
    <property type="match status" value="1"/>
</dbReference>
<dbReference type="InterPro" id="IPR004523">
    <property type="entry name" value="Asp-tRNA_synthase_2"/>
</dbReference>
<reference evidence="14" key="1">
    <citation type="journal article" date="2020" name="Stud. Mycol.">
        <title>101 Dothideomycetes genomes: a test case for predicting lifestyles and emergence of pathogens.</title>
        <authorList>
            <person name="Haridas S."/>
            <person name="Albert R."/>
            <person name="Binder M."/>
            <person name="Bloem J."/>
            <person name="Labutti K."/>
            <person name="Salamov A."/>
            <person name="Andreopoulos B."/>
            <person name="Baker S."/>
            <person name="Barry K."/>
            <person name="Bills G."/>
            <person name="Bluhm B."/>
            <person name="Cannon C."/>
            <person name="Castanera R."/>
            <person name="Culley D."/>
            <person name="Daum C."/>
            <person name="Ezra D."/>
            <person name="Gonzalez J."/>
            <person name="Henrissat B."/>
            <person name="Kuo A."/>
            <person name="Liang C."/>
            <person name="Lipzen A."/>
            <person name="Lutzoni F."/>
            <person name="Magnuson J."/>
            <person name="Mondo S."/>
            <person name="Nolan M."/>
            <person name="Ohm R."/>
            <person name="Pangilinan J."/>
            <person name="Park H.-J."/>
            <person name="Ramirez L."/>
            <person name="Alfaro M."/>
            <person name="Sun H."/>
            <person name="Tritt A."/>
            <person name="Yoshinaga Y."/>
            <person name="Zwiers L.-H."/>
            <person name="Turgeon B."/>
            <person name="Goodwin S."/>
            <person name="Spatafora J."/>
            <person name="Crous P."/>
            <person name="Grigoriev I."/>
        </authorList>
    </citation>
    <scope>NUCLEOTIDE SEQUENCE</scope>
    <source>
        <strain evidence="14">CBS 379.55</strain>
    </source>
</reference>
<dbReference type="SUPFAM" id="SSF55681">
    <property type="entry name" value="Class II aaRS and biotin synthetases"/>
    <property type="match status" value="1"/>
</dbReference>
<dbReference type="InterPro" id="IPR004365">
    <property type="entry name" value="NA-bd_OB_tRNA"/>
</dbReference>
<evidence type="ECO:0000256" key="4">
    <source>
        <dbReference type="ARBA" id="ARBA00022490"/>
    </source>
</evidence>
<feature type="domain" description="Aminoacyl-transfer RNA synthetases class-II family profile" evidence="13">
    <location>
        <begin position="371"/>
        <end position="674"/>
    </location>
</feature>
<dbReference type="Pfam" id="PF01336">
    <property type="entry name" value="tRNA_anti-codon"/>
    <property type="match status" value="1"/>
</dbReference>
<feature type="compositionally biased region" description="Low complexity" evidence="12">
    <location>
        <begin position="16"/>
        <end position="32"/>
    </location>
</feature>
<dbReference type="OrthoDB" id="372395at2759"/>
<evidence type="ECO:0000256" key="3">
    <source>
        <dbReference type="ARBA" id="ARBA00012841"/>
    </source>
</evidence>
<dbReference type="EMBL" id="ML986490">
    <property type="protein sequence ID" value="KAF2277508.1"/>
    <property type="molecule type" value="Genomic_DNA"/>
</dbReference>
<feature type="compositionally biased region" description="Basic and acidic residues" evidence="12">
    <location>
        <begin position="144"/>
        <end position="155"/>
    </location>
</feature>
<protein>
    <recommendedName>
        <fullName evidence="3">aspartate--tRNA ligase</fullName>
        <ecNumber evidence="3">6.1.1.12</ecNumber>
    </recommendedName>
    <alternativeName>
        <fullName evidence="10">Aspartyl-tRNA synthetase</fullName>
    </alternativeName>
</protein>
<evidence type="ECO:0000256" key="9">
    <source>
        <dbReference type="ARBA" id="ARBA00023146"/>
    </source>
</evidence>
<evidence type="ECO:0000256" key="6">
    <source>
        <dbReference type="ARBA" id="ARBA00022741"/>
    </source>
</evidence>
<dbReference type="RefSeq" id="XP_033655047.1">
    <property type="nucleotide sequence ID" value="XM_033795475.1"/>
</dbReference>